<name>A0A7W7D415_9ACTN</name>
<feature type="domain" description="NAD-dependent epimerase/dehydratase" evidence="3">
    <location>
        <begin position="5"/>
        <end position="236"/>
    </location>
</feature>
<accession>A0A7W7D415</accession>
<reference evidence="4 5" key="1">
    <citation type="submission" date="2020-08" db="EMBL/GenBank/DDBJ databases">
        <title>Sequencing the genomes of 1000 actinobacteria strains.</title>
        <authorList>
            <person name="Klenk H.-P."/>
        </authorList>
    </citation>
    <scope>NUCLEOTIDE SEQUENCE [LARGE SCALE GENOMIC DNA]</scope>
    <source>
        <strain evidence="4 5">DSM 45784</strain>
    </source>
</reference>
<proteinExistence type="inferred from homology"/>
<gene>
    <name evidence="4" type="ORF">BJ982_000142</name>
</gene>
<dbReference type="InterPro" id="IPR036291">
    <property type="entry name" value="NAD(P)-bd_dom_sf"/>
</dbReference>
<dbReference type="PANTHER" id="PTHR10366:SF564">
    <property type="entry name" value="STEROL-4-ALPHA-CARBOXYLATE 3-DEHYDROGENASE, DECARBOXYLATING"/>
    <property type="match status" value="1"/>
</dbReference>
<dbReference type="EMBL" id="JACHND010000001">
    <property type="protein sequence ID" value="MBB4698598.1"/>
    <property type="molecule type" value="Genomic_DNA"/>
</dbReference>
<dbReference type="Proteomes" id="UP000542210">
    <property type="component" value="Unassembled WGS sequence"/>
</dbReference>
<dbReference type="Gene3D" id="3.40.50.720">
    <property type="entry name" value="NAD(P)-binding Rossmann-like Domain"/>
    <property type="match status" value="1"/>
</dbReference>
<dbReference type="AlphaFoldDB" id="A0A7W7D415"/>
<evidence type="ECO:0000259" key="3">
    <source>
        <dbReference type="Pfam" id="PF01370"/>
    </source>
</evidence>
<dbReference type="InterPro" id="IPR001509">
    <property type="entry name" value="Epimerase_deHydtase"/>
</dbReference>
<evidence type="ECO:0000313" key="5">
    <source>
        <dbReference type="Proteomes" id="UP000542210"/>
    </source>
</evidence>
<comment type="caution">
    <text evidence="4">The sequence shown here is derived from an EMBL/GenBank/DDBJ whole genome shotgun (WGS) entry which is preliminary data.</text>
</comment>
<comment type="similarity">
    <text evidence="2">Belongs to the NAD(P)-dependent epimerase/dehydratase family. Dihydroflavonol-4-reductase subfamily.</text>
</comment>
<dbReference type="PANTHER" id="PTHR10366">
    <property type="entry name" value="NAD DEPENDENT EPIMERASE/DEHYDRATASE"/>
    <property type="match status" value="1"/>
</dbReference>
<protein>
    <submittedName>
        <fullName evidence="4">Dihydroflavonol-4-reductase</fullName>
        <ecNumber evidence="4">1.1.1.219</ecNumber>
    </submittedName>
</protein>
<dbReference type="GO" id="GO:0045552">
    <property type="term" value="F:dihydroflavanol 4-reductase activity"/>
    <property type="evidence" value="ECO:0007669"/>
    <property type="project" value="UniProtKB-EC"/>
</dbReference>
<organism evidence="4 5">
    <name type="scientific">Sphaerisporangium siamense</name>
    <dbReference type="NCBI Taxonomy" id="795645"/>
    <lineage>
        <taxon>Bacteria</taxon>
        <taxon>Bacillati</taxon>
        <taxon>Actinomycetota</taxon>
        <taxon>Actinomycetes</taxon>
        <taxon>Streptosporangiales</taxon>
        <taxon>Streptosporangiaceae</taxon>
        <taxon>Sphaerisporangium</taxon>
    </lineage>
</organism>
<evidence type="ECO:0000256" key="1">
    <source>
        <dbReference type="ARBA" id="ARBA00023002"/>
    </source>
</evidence>
<keyword evidence="1 4" id="KW-0560">Oxidoreductase</keyword>
<dbReference type="SUPFAM" id="SSF51735">
    <property type="entry name" value="NAD(P)-binding Rossmann-fold domains"/>
    <property type="match status" value="1"/>
</dbReference>
<dbReference type="EC" id="1.1.1.219" evidence="4"/>
<evidence type="ECO:0000313" key="4">
    <source>
        <dbReference type="EMBL" id="MBB4698598.1"/>
    </source>
</evidence>
<dbReference type="CDD" id="cd05227">
    <property type="entry name" value="AR_SDR_e"/>
    <property type="match status" value="1"/>
</dbReference>
<sequence>MTATVLVTGGTGYLAGWCVRELLDQGYEVRATVRDLARAGEVLALAEDRSRLSVVRADLGSDEGWERAADGCAYVLHVASPFPRAAPKDPDALVRPARDGTLRVLRAAAGAGVTRVVLTSSSSTVGHGRPARGGVLDETDWADPARSRAYVRSKILAERAAWEFVAERGARGSLVTLAPSTMIGPVIGPHLSYSVLAVSRLLDGAMPGLPRLGFSLVDVRDVAALHVRAMTEPAAAGGRFIADAGFRWMTQIAEVLRARLGPAAARVPSRRLPDFAVRLAALFDPELRQVIDELGVRTDYATTAARTALGWAPRPLDDTIAECAESLLTRRVAA</sequence>
<dbReference type="FunFam" id="3.40.50.720:FF:000336">
    <property type="entry name" value="Aldehyde reductase"/>
    <property type="match status" value="1"/>
</dbReference>
<keyword evidence="5" id="KW-1185">Reference proteome</keyword>
<dbReference type="Pfam" id="PF01370">
    <property type="entry name" value="Epimerase"/>
    <property type="match status" value="1"/>
</dbReference>
<dbReference type="InterPro" id="IPR050425">
    <property type="entry name" value="NAD(P)_dehydrat-like"/>
</dbReference>
<dbReference type="RefSeq" id="WP_184875557.1">
    <property type="nucleotide sequence ID" value="NZ_BOOV01000014.1"/>
</dbReference>
<evidence type="ECO:0000256" key="2">
    <source>
        <dbReference type="ARBA" id="ARBA00023445"/>
    </source>
</evidence>